<comment type="function">
    <text evidence="4">Is involved in the conjugation of reduced glutathione to a wide number of exogenous and endogenous hydrophobic electrophiles.</text>
</comment>
<dbReference type="InterPro" id="IPR004045">
    <property type="entry name" value="Glutathione_S-Trfase_N"/>
</dbReference>
<comment type="subcellular location">
    <subcellularLocation>
        <location evidence="4">Cytoplasm</location>
        <location evidence="4">Cytosol</location>
    </subcellularLocation>
</comment>
<feature type="domain" description="GST C-terminal" evidence="6">
    <location>
        <begin position="88"/>
        <end position="210"/>
    </location>
</feature>
<gene>
    <name evidence="7" type="ORF">ACH5RR_008543</name>
</gene>
<evidence type="ECO:0000259" key="6">
    <source>
        <dbReference type="PROSITE" id="PS50405"/>
    </source>
</evidence>
<dbReference type="CDD" id="cd03185">
    <property type="entry name" value="GST_C_Tau"/>
    <property type="match status" value="1"/>
</dbReference>
<dbReference type="SFLD" id="SFLDS00019">
    <property type="entry name" value="Glutathione_Transferase_(cytos"/>
    <property type="match status" value="1"/>
</dbReference>
<proteinExistence type="inferred from homology"/>
<dbReference type="InterPro" id="IPR036249">
    <property type="entry name" value="Thioredoxin-like_sf"/>
</dbReference>
<dbReference type="GO" id="GO:0005829">
    <property type="term" value="C:cytosol"/>
    <property type="evidence" value="ECO:0007669"/>
    <property type="project" value="UniProtKB-SubCell"/>
</dbReference>
<evidence type="ECO:0000256" key="2">
    <source>
        <dbReference type="ARBA" id="ARBA00022679"/>
    </source>
</evidence>
<keyword evidence="2 4" id="KW-0808">Transferase</keyword>
<keyword evidence="8" id="KW-1185">Reference proteome</keyword>
<dbReference type="GO" id="GO:0004364">
    <property type="term" value="F:glutathione transferase activity"/>
    <property type="evidence" value="ECO:0007669"/>
    <property type="project" value="UniProtKB-UniRule"/>
</dbReference>
<evidence type="ECO:0000256" key="4">
    <source>
        <dbReference type="RuleBase" id="RU369102"/>
    </source>
</evidence>
<dbReference type="Proteomes" id="UP001630127">
    <property type="component" value="Unassembled WGS sequence"/>
</dbReference>
<organism evidence="7 8">
    <name type="scientific">Cinchona calisaya</name>
    <dbReference type="NCBI Taxonomy" id="153742"/>
    <lineage>
        <taxon>Eukaryota</taxon>
        <taxon>Viridiplantae</taxon>
        <taxon>Streptophyta</taxon>
        <taxon>Embryophyta</taxon>
        <taxon>Tracheophyta</taxon>
        <taxon>Spermatophyta</taxon>
        <taxon>Magnoliopsida</taxon>
        <taxon>eudicotyledons</taxon>
        <taxon>Gunneridae</taxon>
        <taxon>Pentapetalae</taxon>
        <taxon>asterids</taxon>
        <taxon>lamiids</taxon>
        <taxon>Gentianales</taxon>
        <taxon>Rubiaceae</taxon>
        <taxon>Cinchonoideae</taxon>
        <taxon>Cinchoneae</taxon>
        <taxon>Cinchona</taxon>
    </lineage>
</organism>
<name>A0ABD3ABR9_9GENT</name>
<evidence type="ECO:0000256" key="3">
    <source>
        <dbReference type="ARBA" id="ARBA00047960"/>
    </source>
</evidence>
<evidence type="ECO:0000259" key="5">
    <source>
        <dbReference type="PROSITE" id="PS50404"/>
    </source>
</evidence>
<dbReference type="InterPro" id="IPR045074">
    <property type="entry name" value="GST_C_Tau"/>
</dbReference>
<dbReference type="Gene3D" id="3.40.30.10">
    <property type="entry name" value="Glutaredoxin"/>
    <property type="match status" value="1"/>
</dbReference>
<dbReference type="SUPFAM" id="SSF47616">
    <property type="entry name" value="GST C-terminal domain-like"/>
    <property type="match status" value="1"/>
</dbReference>
<feature type="domain" description="GST N-terminal" evidence="5">
    <location>
        <begin position="4"/>
        <end position="83"/>
    </location>
</feature>
<comment type="catalytic activity">
    <reaction evidence="3 4">
        <text>RX + glutathione = an S-substituted glutathione + a halide anion + H(+)</text>
        <dbReference type="Rhea" id="RHEA:16437"/>
        <dbReference type="ChEBI" id="CHEBI:15378"/>
        <dbReference type="ChEBI" id="CHEBI:16042"/>
        <dbReference type="ChEBI" id="CHEBI:17792"/>
        <dbReference type="ChEBI" id="CHEBI:57925"/>
        <dbReference type="ChEBI" id="CHEBI:90779"/>
        <dbReference type="EC" id="2.5.1.18"/>
    </reaction>
</comment>
<dbReference type="InterPro" id="IPR010987">
    <property type="entry name" value="Glutathione-S-Trfase_C-like"/>
</dbReference>
<keyword evidence="4" id="KW-0963">Cytoplasm</keyword>
<evidence type="ECO:0000256" key="1">
    <source>
        <dbReference type="ARBA" id="ARBA00009929"/>
    </source>
</evidence>
<dbReference type="AlphaFoldDB" id="A0ABD3ABR9"/>
<evidence type="ECO:0000313" key="8">
    <source>
        <dbReference type="Proteomes" id="UP001630127"/>
    </source>
</evidence>
<dbReference type="FunFam" id="1.20.1050.10:FF:000012">
    <property type="entry name" value="Tau class glutathione S-transferase"/>
    <property type="match status" value="1"/>
</dbReference>
<comment type="similarity">
    <text evidence="1">Belongs to the GST superfamily. HSP26 family.</text>
</comment>
<comment type="caution">
    <text evidence="7">The sequence shown here is derived from an EMBL/GenBank/DDBJ whole genome shotgun (WGS) entry which is preliminary data.</text>
</comment>
<dbReference type="SFLD" id="SFLDG01152">
    <property type="entry name" value="Main.3:_Omega-_and_Tau-like"/>
    <property type="match status" value="1"/>
</dbReference>
<dbReference type="InterPro" id="IPR040079">
    <property type="entry name" value="Glutathione_S-Trfase"/>
</dbReference>
<dbReference type="Gene3D" id="1.20.1050.10">
    <property type="match status" value="1"/>
</dbReference>
<dbReference type="EMBL" id="JBJUIK010000004">
    <property type="protein sequence ID" value="KAL3529221.1"/>
    <property type="molecule type" value="Genomic_DNA"/>
</dbReference>
<dbReference type="PROSITE" id="PS50405">
    <property type="entry name" value="GST_CTER"/>
    <property type="match status" value="1"/>
</dbReference>
<dbReference type="EC" id="2.5.1.18" evidence="4"/>
<dbReference type="SFLD" id="SFLDG00358">
    <property type="entry name" value="Main_(cytGST)"/>
    <property type="match status" value="1"/>
</dbReference>
<sequence length="226" mass="26012">MAVDEVKLIGTPGSIFCSRIEWALTLKGVKYEYIEENLLNKSPLLLKSNPIYKKVPVLMHNGKPIVESLVILEYIDETWKYNPLLPQDPYERSRARFYAKFVDEKCIYGVWGTYSAEGEEKEKAIEAAHELIAIIEKQIEGKKFFNGEQIGYLDLVVGWMTHWLSVMEEIGGMKLLDQDRYPALKKWTEDFIQVPAILESTTAREVVFNYFQGTIDYMRSLAAAKA</sequence>
<dbReference type="Pfam" id="PF02798">
    <property type="entry name" value="GST_N"/>
    <property type="match status" value="1"/>
</dbReference>
<evidence type="ECO:0000313" key="7">
    <source>
        <dbReference type="EMBL" id="KAL3529221.1"/>
    </source>
</evidence>
<protein>
    <recommendedName>
        <fullName evidence="4">Glutathione S-transferase</fullName>
        <ecNumber evidence="4">2.5.1.18</ecNumber>
    </recommendedName>
</protein>
<accession>A0ABD3ABR9</accession>
<dbReference type="FunFam" id="3.40.30.10:FF:000014">
    <property type="entry name" value="Tau class glutathione S-transferase"/>
    <property type="match status" value="1"/>
</dbReference>
<dbReference type="PANTHER" id="PTHR11260">
    <property type="entry name" value="GLUTATHIONE S-TRANSFERASE, GST, SUPERFAMILY, GST DOMAIN CONTAINING"/>
    <property type="match status" value="1"/>
</dbReference>
<dbReference type="InterPro" id="IPR036282">
    <property type="entry name" value="Glutathione-S-Trfase_C_sf"/>
</dbReference>
<dbReference type="InterPro" id="IPR045073">
    <property type="entry name" value="Omega/Tau-like"/>
</dbReference>
<reference evidence="7 8" key="1">
    <citation type="submission" date="2024-11" db="EMBL/GenBank/DDBJ databases">
        <title>A near-complete genome assembly of Cinchona calisaya.</title>
        <authorList>
            <person name="Lian D.C."/>
            <person name="Zhao X.W."/>
            <person name="Wei L."/>
        </authorList>
    </citation>
    <scope>NUCLEOTIDE SEQUENCE [LARGE SCALE GENOMIC DNA]</scope>
    <source>
        <tissue evidence="7">Nenye</tissue>
    </source>
</reference>
<dbReference type="PROSITE" id="PS50404">
    <property type="entry name" value="GST_NTER"/>
    <property type="match status" value="1"/>
</dbReference>
<dbReference type="CDD" id="cd03058">
    <property type="entry name" value="GST_N_Tau"/>
    <property type="match status" value="1"/>
</dbReference>
<dbReference type="Pfam" id="PF13410">
    <property type="entry name" value="GST_C_2"/>
    <property type="match status" value="1"/>
</dbReference>
<dbReference type="SUPFAM" id="SSF52833">
    <property type="entry name" value="Thioredoxin-like"/>
    <property type="match status" value="1"/>
</dbReference>
<dbReference type="PANTHER" id="PTHR11260:SF614">
    <property type="entry name" value="GLUTATHIONE S-TRANSFERASE"/>
    <property type="match status" value="1"/>
</dbReference>